<protein>
    <recommendedName>
        <fullName evidence="2">GDP-fucose protein O-fucosyltransferase</fullName>
    </recommendedName>
</protein>
<reference evidence="1" key="1">
    <citation type="journal article" date="2020" name="Nature">
        <title>Giant virus diversity and host interactions through global metagenomics.</title>
        <authorList>
            <person name="Schulz F."/>
            <person name="Roux S."/>
            <person name="Paez-Espino D."/>
            <person name="Jungbluth S."/>
            <person name="Walsh D.A."/>
            <person name="Denef V.J."/>
            <person name="McMahon K.D."/>
            <person name="Konstantinidis K.T."/>
            <person name="Eloe-Fadrosh E.A."/>
            <person name="Kyrpides N.C."/>
            <person name="Woyke T."/>
        </authorList>
    </citation>
    <scope>NUCLEOTIDE SEQUENCE</scope>
    <source>
        <strain evidence="1">GVMAG-S-ERX555907-63</strain>
    </source>
</reference>
<dbReference type="AlphaFoldDB" id="A0A6C0L091"/>
<organism evidence="1">
    <name type="scientific">viral metagenome</name>
    <dbReference type="NCBI Taxonomy" id="1070528"/>
    <lineage>
        <taxon>unclassified sequences</taxon>
        <taxon>metagenomes</taxon>
        <taxon>organismal metagenomes</taxon>
    </lineage>
</organism>
<sequence>MEDYIKNFKNYEKTIVYDFKLGDGGIGDYLKFFMIILTECMNSSSKVKLYHKINDLEIEKYIKLKYDFMNIDSDKISKLTNVSIKTPKDYYCKDRYNGTICLNEVFYFDDVVKMNVENILPSLVSDYISIHLRIGDKFLETNKNFVFAKKDKRRFSEQGLYKLIEENTHKNIIFFCDNNQYKLKIKKKYSNIIISNAQIGHTALSNTTNKQVLDTISEFYVLTKSKIIYGVSKRNLPPKRKNRCVFSGFSNIASKFNNVDFVNL</sequence>
<evidence type="ECO:0000313" key="1">
    <source>
        <dbReference type="EMBL" id="QHU22901.1"/>
    </source>
</evidence>
<name>A0A6C0L091_9ZZZZ</name>
<evidence type="ECO:0008006" key="2">
    <source>
        <dbReference type="Google" id="ProtNLM"/>
    </source>
</evidence>
<accession>A0A6C0L091</accession>
<dbReference type="EMBL" id="MN741019">
    <property type="protein sequence ID" value="QHU22901.1"/>
    <property type="molecule type" value="Genomic_DNA"/>
</dbReference>
<proteinExistence type="predicted"/>